<feature type="non-terminal residue" evidence="1">
    <location>
        <position position="1"/>
    </location>
</feature>
<protein>
    <submittedName>
        <fullName evidence="1">Uncharacterized protein</fullName>
    </submittedName>
</protein>
<organism evidence="1 2">
    <name type="scientific">Ancylostoma ceylanicum</name>
    <dbReference type="NCBI Taxonomy" id="53326"/>
    <lineage>
        <taxon>Eukaryota</taxon>
        <taxon>Metazoa</taxon>
        <taxon>Ecdysozoa</taxon>
        <taxon>Nematoda</taxon>
        <taxon>Chromadorea</taxon>
        <taxon>Rhabditida</taxon>
        <taxon>Rhabditina</taxon>
        <taxon>Rhabditomorpha</taxon>
        <taxon>Strongyloidea</taxon>
        <taxon>Ancylostomatidae</taxon>
        <taxon>Ancylostomatinae</taxon>
        <taxon>Ancylostoma</taxon>
    </lineage>
</organism>
<evidence type="ECO:0000313" key="2">
    <source>
        <dbReference type="Proteomes" id="UP000024635"/>
    </source>
</evidence>
<comment type="caution">
    <text evidence="1">The sequence shown here is derived from an EMBL/GenBank/DDBJ whole genome shotgun (WGS) entry which is preliminary data.</text>
</comment>
<evidence type="ECO:0000313" key="1">
    <source>
        <dbReference type="EMBL" id="EYC34915.1"/>
    </source>
</evidence>
<dbReference type="EMBL" id="JARK01000875">
    <property type="protein sequence ID" value="EYC34915.1"/>
    <property type="molecule type" value="Genomic_DNA"/>
</dbReference>
<dbReference type="AlphaFoldDB" id="A0A016W5I5"/>
<accession>A0A016W5I5</accession>
<proteinExistence type="predicted"/>
<gene>
    <name evidence="1" type="primary">Acey_s1276.g3798</name>
    <name evidence="1" type="ORF">Y032_1276g3798</name>
</gene>
<dbReference type="Proteomes" id="UP000024635">
    <property type="component" value="Unassembled WGS sequence"/>
</dbReference>
<name>A0A016W5I5_9BILA</name>
<reference evidence="2" key="1">
    <citation type="journal article" date="2015" name="Nat. Genet.">
        <title>The genome and transcriptome of the zoonotic hookworm Ancylostoma ceylanicum identify infection-specific gene families.</title>
        <authorList>
            <person name="Schwarz E.M."/>
            <person name="Hu Y."/>
            <person name="Antoshechkin I."/>
            <person name="Miller M.M."/>
            <person name="Sternberg P.W."/>
            <person name="Aroian R.V."/>
        </authorList>
    </citation>
    <scope>NUCLEOTIDE SEQUENCE</scope>
    <source>
        <strain evidence="2">HY135</strain>
    </source>
</reference>
<sequence length="106" mass="12312">AYMCSSENYADSLMNRGGEPEGLYQYKFGFSGKENKTYTNDYDFLLDAGKDIGIRTKYYLTNEWNVDGRRLRLVPQYMGCSFIGQGKKQAVCLVKFNEFWISRRSP</sequence>
<dbReference type="OrthoDB" id="5905745at2759"/>
<keyword evidence="2" id="KW-1185">Reference proteome</keyword>